<keyword evidence="2" id="KW-0812">Transmembrane</keyword>
<dbReference type="InterPro" id="IPR028087">
    <property type="entry name" value="Tad_N"/>
</dbReference>
<dbReference type="Proteomes" id="UP000199343">
    <property type="component" value="Unassembled WGS sequence"/>
</dbReference>
<dbReference type="AlphaFoldDB" id="A0A1C6USA0"/>
<proteinExistence type="predicted"/>
<reference evidence="5" key="1">
    <citation type="submission" date="2016-06" db="EMBL/GenBank/DDBJ databases">
        <authorList>
            <person name="Varghese N."/>
            <person name="Submissions Spin"/>
        </authorList>
    </citation>
    <scope>NUCLEOTIDE SEQUENCE [LARGE SCALE GENOMIC DNA]</scope>
    <source>
        <strain evidence="5">DSM 43363</strain>
    </source>
</reference>
<keyword evidence="2" id="KW-1133">Transmembrane helix</keyword>
<protein>
    <submittedName>
        <fullName evidence="4">Putative Flp pilus-assembly TadE/G-like</fullName>
    </submittedName>
</protein>
<dbReference type="STRING" id="47871.GA0070608_1726"/>
<feature type="transmembrane region" description="Helical" evidence="2">
    <location>
        <begin position="80"/>
        <end position="99"/>
    </location>
</feature>
<dbReference type="Pfam" id="PF13400">
    <property type="entry name" value="Tad"/>
    <property type="match status" value="1"/>
</dbReference>
<sequence>MSVATSLGTGTRSGGPGGRSTAANSALPRTGRAELGAEGRGDLVLLLLVKALALRGAQVAEDGGLARVGPGAGRRDQGRVSIFLAVAMVGVLAIIGLAFDGAGQLRTLQRADNLAAEAARAGGQAIDRATAIEGGPTRIDRPQARRAVAGYLTAAGAAGHTVSFPVVDGETRIRVRVTVTHRRSMLALFGFDETVTVSGEATARPLTGAP</sequence>
<feature type="domain" description="Putative Flp pilus-assembly TadG-like N-terminal" evidence="3">
    <location>
        <begin position="78"/>
        <end position="125"/>
    </location>
</feature>
<organism evidence="4 5">
    <name type="scientific">Micromonospora peucetia</name>
    <dbReference type="NCBI Taxonomy" id="47871"/>
    <lineage>
        <taxon>Bacteria</taxon>
        <taxon>Bacillati</taxon>
        <taxon>Actinomycetota</taxon>
        <taxon>Actinomycetes</taxon>
        <taxon>Micromonosporales</taxon>
        <taxon>Micromonosporaceae</taxon>
        <taxon>Micromonospora</taxon>
    </lineage>
</organism>
<accession>A0A1C6USA0</accession>
<gene>
    <name evidence="4" type="ORF">GA0070608_1726</name>
</gene>
<feature type="region of interest" description="Disordered" evidence="1">
    <location>
        <begin position="1"/>
        <end position="27"/>
    </location>
</feature>
<evidence type="ECO:0000256" key="2">
    <source>
        <dbReference type="SAM" id="Phobius"/>
    </source>
</evidence>
<feature type="compositionally biased region" description="Low complexity" evidence="1">
    <location>
        <begin position="1"/>
        <end position="10"/>
    </location>
</feature>
<dbReference type="EMBL" id="FMIC01000002">
    <property type="protein sequence ID" value="SCL56856.1"/>
    <property type="molecule type" value="Genomic_DNA"/>
</dbReference>
<evidence type="ECO:0000313" key="5">
    <source>
        <dbReference type="Proteomes" id="UP000199343"/>
    </source>
</evidence>
<evidence type="ECO:0000256" key="1">
    <source>
        <dbReference type="SAM" id="MobiDB-lite"/>
    </source>
</evidence>
<evidence type="ECO:0000259" key="3">
    <source>
        <dbReference type="Pfam" id="PF13400"/>
    </source>
</evidence>
<keyword evidence="2" id="KW-0472">Membrane</keyword>
<name>A0A1C6USA0_9ACTN</name>
<evidence type="ECO:0000313" key="4">
    <source>
        <dbReference type="EMBL" id="SCL56856.1"/>
    </source>
</evidence>